<comment type="caution">
    <text evidence="4">The sequence shown here is derived from an EMBL/GenBank/DDBJ whole genome shotgun (WGS) entry which is preliminary data.</text>
</comment>
<dbReference type="Gene3D" id="1.10.10.1100">
    <property type="entry name" value="BFD-like [2Fe-2S]-binding domain"/>
    <property type="match status" value="1"/>
</dbReference>
<dbReference type="CDD" id="cd19946">
    <property type="entry name" value="GlpA-like_Fer2_BFD-like"/>
    <property type="match status" value="1"/>
</dbReference>
<name>A0ABS7S567_9MICO</name>
<evidence type="ECO:0000313" key="4">
    <source>
        <dbReference type="EMBL" id="MBZ2195467.1"/>
    </source>
</evidence>
<gene>
    <name evidence="4" type="ORF">KCQ71_04840</name>
</gene>
<sequence length="466" mass="48759">MAASEDTVAPSRLDFDAVVVGGGPSGLVAARELATAGARVALIEENSELGGQYYKRRRGQVLAQYGDYRPDGTSLIAQVRHAGVEVFTNRLVWGTSTDRSLLTTSTTSPDAVRFSARAIVVAAGATEHVVPFPGWQLPGVMTPGHAMHLATTDAVRVGNRVLLAGSGPFLLPVACALLASGTEVAAVVEAGRPLRPSLRAAGSLRHPGMLADLARYLTILAKHRVPIIQGARVHEALAQGNGHLGAVAITHGQVTRTFEVDTLATAFGFRPATELLQLLEVDCTVDATLGVPLPVTDAHGATSVPGVYAVGESRGIAGNKAARVRGWLAAAAIRDRLGLPTPSAQQMRAHLRRSARLDAFATLSSELYAHDRRALLQMPDHTMVCRCESVTAGEIRAAARLGWNDRNSVKGATRAGMGLCQGRECAATVSGLVSACTGEPVGCQPARMPVKPIPVSAAMALEEEIA</sequence>
<dbReference type="SUPFAM" id="SSF51905">
    <property type="entry name" value="FAD/NAD(P)-binding domain"/>
    <property type="match status" value="1"/>
</dbReference>
<protein>
    <submittedName>
        <fullName evidence="4">FAD-dependent oxidoreductase</fullName>
    </submittedName>
</protein>
<accession>A0ABS7S567</accession>
<evidence type="ECO:0000313" key="5">
    <source>
        <dbReference type="Proteomes" id="UP000826651"/>
    </source>
</evidence>
<dbReference type="PRINTS" id="PR00368">
    <property type="entry name" value="FADPNR"/>
</dbReference>
<dbReference type="PANTHER" id="PTHR42949:SF3">
    <property type="entry name" value="ANAEROBIC GLYCEROL-3-PHOSPHATE DEHYDROGENASE SUBUNIT B"/>
    <property type="match status" value="1"/>
</dbReference>
<evidence type="ECO:0000259" key="2">
    <source>
        <dbReference type="Pfam" id="PF04324"/>
    </source>
</evidence>
<dbReference type="Gene3D" id="3.50.50.60">
    <property type="entry name" value="FAD/NAD(P)-binding domain"/>
    <property type="match status" value="2"/>
</dbReference>
<keyword evidence="5" id="KW-1185">Reference proteome</keyword>
<dbReference type="Proteomes" id="UP000826651">
    <property type="component" value="Unassembled WGS sequence"/>
</dbReference>
<dbReference type="Pfam" id="PF04324">
    <property type="entry name" value="Fer2_BFD"/>
    <property type="match status" value="1"/>
</dbReference>
<dbReference type="InterPro" id="IPR023753">
    <property type="entry name" value="FAD/NAD-binding_dom"/>
</dbReference>
<dbReference type="InterPro" id="IPR007419">
    <property type="entry name" value="BFD-like_2Fe2S-bd_dom"/>
</dbReference>
<dbReference type="RefSeq" id="WP_223403440.1">
    <property type="nucleotide sequence ID" value="NZ_JAGSHT010000005.1"/>
</dbReference>
<evidence type="ECO:0000259" key="3">
    <source>
        <dbReference type="Pfam" id="PF07992"/>
    </source>
</evidence>
<keyword evidence="1" id="KW-0560">Oxidoreductase</keyword>
<dbReference type="InterPro" id="IPR041854">
    <property type="entry name" value="BFD-like_2Fe2S-bd_dom_sf"/>
</dbReference>
<reference evidence="4 5" key="1">
    <citation type="submission" date="2021-04" db="EMBL/GenBank/DDBJ databases">
        <title>Ruania sp. nov., isolated from sandy soil of mangrove forest.</title>
        <authorList>
            <person name="Ge X."/>
            <person name="Huang R."/>
            <person name="Liu W."/>
        </authorList>
    </citation>
    <scope>NUCLEOTIDE SEQUENCE [LARGE SCALE GENOMIC DNA]</scope>
    <source>
        <strain evidence="4 5">N2-46</strain>
    </source>
</reference>
<evidence type="ECO:0000256" key="1">
    <source>
        <dbReference type="ARBA" id="ARBA00023002"/>
    </source>
</evidence>
<dbReference type="PANTHER" id="PTHR42949">
    <property type="entry name" value="ANAEROBIC GLYCEROL-3-PHOSPHATE DEHYDROGENASE SUBUNIT B"/>
    <property type="match status" value="1"/>
</dbReference>
<dbReference type="PIRSF" id="PIRSF037495">
    <property type="entry name" value="Opine_OX_OoxA/HcnB"/>
    <property type="match status" value="1"/>
</dbReference>
<organism evidence="4 5">
    <name type="scientific">Occultella gossypii</name>
    <dbReference type="NCBI Taxonomy" id="2800820"/>
    <lineage>
        <taxon>Bacteria</taxon>
        <taxon>Bacillati</taxon>
        <taxon>Actinomycetota</taxon>
        <taxon>Actinomycetes</taxon>
        <taxon>Micrococcales</taxon>
        <taxon>Ruaniaceae</taxon>
        <taxon>Occultella</taxon>
    </lineage>
</organism>
<dbReference type="InterPro" id="IPR036188">
    <property type="entry name" value="FAD/NAD-bd_sf"/>
</dbReference>
<dbReference type="PRINTS" id="PR00411">
    <property type="entry name" value="PNDRDTASEI"/>
</dbReference>
<feature type="domain" description="FAD/NAD(P)-binding" evidence="3">
    <location>
        <begin position="16"/>
        <end position="314"/>
    </location>
</feature>
<dbReference type="InterPro" id="IPR017224">
    <property type="entry name" value="Opine_Oxase_asu/HCN_bsu"/>
</dbReference>
<dbReference type="Pfam" id="PF07992">
    <property type="entry name" value="Pyr_redox_2"/>
    <property type="match status" value="1"/>
</dbReference>
<feature type="domain" description="BFD-like [2Fe-2S]-binding" evidence="2">
    <location>
        <begin position="383"/>
        <end position="432"/>
    </location>
</feature>
<dbReference type="EMBL" id="JAGSHT010000005">
    <property type="protein sequence ID" value="MBZ2195467.1"/>
    <property type="molecule type" value="Genomic_DNA"/>
</dbReference>
<proteinExistence type="predicted"/>
<dbReference type="InterPro" id="IPR051691">
    <property type="entry name" value="Metab_Enz_Cyan_OpOx_G3PDH"/>
</dbReference>